<dbReference type="OrthoDB" id="6115808at2"/>
<dbReference type="Pfam" id="PF19911">
    <property type="entry name" value="DUF6384"/>
    <property type="match status" value="1"/>
</dbReference>
<dbReference type="InterPro" id="IPR045964">
    <property type="entry name" value="DUF6384"/>
</dbReference>
<dbReference type="RefSeq" id="WP_145341571.1">
    <property type="nucleotide sequence ID" value="NZ_SMLY01000085.1"/>
</dbReference>
<evidence type="ECO:0000313" key="3">
    <source>
        <dbReference type="Proteomes" id="UP000320593"/>
    </source>
</evidence>
<gene>
    <name evidence="2" type="ORF">JM93_01397</name>
</gene>
<keyword evidence="1" id="KW-1133">Transmembrane helix</keyword>
<comment type="caution">
    <text evidence="2">The sequence shown here is derived from an EMBL/GenBank/DDBJ whole genome shotgun (WGS) entry which is preliminary data.</text>
</comment>
<keyword evidence="3" id="KW-1185">Reference proteome</keyword>
<proteinExistence type="predicted"/>
<sequence length="309" mass="33845">MAEKADAPLDDLMMAMDVVDTLRHDEALVEKELGVEDRDARMIERLRQVYAAQGIDVPDHILKQGVEGLKEDRFTYTPPKKGISILLAKAYVTRMAWSKWLGAALVAVIVAVGAWEFLVVQPRERAAIALQQELQETIPAEISALKTRIADLTALPEALSQADRLADNGLTFASAGNAESARKALSDLRALAANLAAVFEVRIVSRPGTPTGVTRIPEVNPNAQNYYIVVEAVAPDGSVVPRKIVSEENAEAREVTIWGQRVPQGTFESVRRDKEEDGIVQDAVLGEKARGDLEIDWSMPVEEGAITQW</sequence>
<evidence type="ECO:0000313" key="2">
    <source>
        <dbReference type="EMBL" id="TWI90416.1"/>
    </source>
</evidence>
<dbReference type="AlphaFoldDB" id="A0A562TBM6"/>
<name>A0A562TBM6_9HYPH</name>
<protein>
    <submittedName>
        <fullName evidence="2">Uncharacterized protein</fullName>
    </submittedName>
</protein>
<feature type="transmembrane region" description="Helical" evidence="1">
    <location>
        <begin position="100"/>
        <end position="120"/>
    </location>
</feature>
<keyword evidence="1" id="KW-0812">Transmembrane</keyword>
<dbReference type="EMBL" id="VLLF01000002">
    <property type="protein sequence ID" value="TWI90416.1"/>
    <property type="molecule type" value="Genomic_DNA"/>
</dbReference>
<accession>A0A562TBM6</accession>
<reference evidence="2 3" key="1">
    <citation type="submission" date="2019-07" db="EMBL/GenBank/DDBJ databases">
        <title>Genomic Encyclopedia of Archaeal and Bacterial Type Strains, Phase II (KMG-II): from individual species to whole genera.</title>
        <authorList>
            <person name="Goeker M."/>
        </authorList>
    </citation>
    <scope>NUCLEOTIDE SEQUENCE [LARGE SCALE GENOMIC DNA]</scope>
    <source>
        <strain evidence="2 3">ATCC BAA-252</strain>
    </source>
</reference>
<keyword evidence="1" id="KW-0472">Membrane</keyword>
<organism evidence="2 3">
    <name type="scientific">Roseibium hamelinense</name>
    <dbReference type="NCBI Taxonomy" id="150831"/>
    <lineage>
        <taxon>Bacteria</taxon>
        <taxon>Pseudomonadati</taxon>
        <taxon>Pseudomonadota</taxon>
        <taxon>Alphaproteobacteria</taxon>
        <taxon>Hyphomicrobiales</taxon>
        <taxon>Stappiaceae</taxon>
        <taxon>Roseibium</taxon>
    </lineage>
</organism>
<dbReference type="Proteomes" id="UP000320593">
    <property type="component" value="Unassembled WGS sequence"/>
</dbReference>
<evidence type="ECO:0000256" key="1">
    <source>
        <dbReference type="SAM" id="Phobius"/>
    </source>
</evidence>